<dbReference type="PIRSF" id="PIRSF037846">
    <property type="entry name" value="Autolysin_YrvJ_prd"/>
    <property type="match status" value="1"/>
</dbReference>
<gene>
    <name evidence="5" type="ORF">F4694_001910</name>
</gene>
<dbReference type="PANTHER" id="PTHR34408">
    <property type="entry name" value="FAMILY PROTEIN, PUTATIVE-RELATED"/>
    <property type="match status" value="1"/>
</dbReference>
<dbReference type="PANTHER" id="PTHR34408:SF1">
    <property type="entry name" value="GLYCOSYL HYDROLASE FAMILY 19 DOMAIN-CONTAINING PROTEIN HI_1415"/>
    <property type="match status" value="1"/>
</dbReference>
<dbReference type="AlphaFoldDB" id="A0A852TAD2"/>
<protein>
    <submittedName>
        <fullName evidence="5">N-acetylmuramoyl-L-alanine amidase</fullName>
        <ecNumber evidence="5">3.5.1.28</ecNumber>
    </submittedName>
</protein>
<feature type="domain" description="SH3b" evidence="4">
    <location>
        <begin position="27"/>
        <end position="91"/>
    </location>
</feature>
<name>A0A852TAD2_9BACI</name>
<dbReference type="GO" id="GO:0071555">
    <property type="term" value="P:cell wall organization"/>
    <property type="evidence" value="ECO:0007669"/>
    <property type="project" value="UniProtKB-KW"/>
</dbReference>
<comment type="caution">
    <text evidence="5">The sequence shown here is derived from an EMBL/GenBank/DDBJ whole genome shotgun (WGS) entry which is preliminary data.</text>
</comment>
<feature type="domain" description="SH3b" evidence="4">
    <location>
        <begin position="177"/>
        <end position="243"/>
    </location>
</feature>
<dbReference type="Pfam" id="PF08239">
    <property type="entry name" value="SH3_3"/>
    <property type="match status" value="5"/>
</dbReference>
<dbReference type="GO" id="GO:0008745">
    <property type="term" value="F:N-acetylmuramoyl-L-alanine amidase activity"/>
    <property type="evidence" value="ECO:0007669"/>
    <property type="project" value="UniProtKB-EC"/>
</dbReference>
<dbReference type="InterPro" id="IPR002508">
    <property type="entry name" value="MurNAc-LAA_cat"/>
</dbReference>
<keyword evidence="2" id="KW-0961">Cell wall biogenesis/degradation</keyword>
<feature type="domain" description="SH3b" evidence="4">
    <location>
        <begin position="323"/>
        <end position="387"/>
    </location>
</feature>
<dbReference type="EMBL" id="JACCBX010000003">
    <property type="protein sequence ID" value="NYE05161.1"/>
    <property type="molecule type" value="Genomic_DNA"/>
</dbReference>
<sequence length="580" mass="63932">MLKRFIRSLVCFTVFFGVFLPLDISLAANGTVTIAENTVNVRNGPGLSYQLVKQAKKGEKFTIIKEQGDWIQIQISTTKTGWVANWVVSKTTNGTTTTGSSNSNKSTAEANTNQLRVRSGPGTSFRIIGYLNKGQAVSVIDDNENWVKISASFGEGWVAREYLDFNNRSTNTSKEENNNKSIGAGKVTDTLNVRNEPSSTGRVIGKLSKGTSITIYSKKNNWIEIKYENQRAWVSADYVQFGNDNKQTNPTNETMGTVTASTLSVRSDSSLNSDIIGSITQGQKFTILEEKNNWYKIEFKPGKTGWAAGWYFNKDKANTTQLAKDSKVTILHNGTNIRKDPTVQSNVLQRANEGESFPISSVENDWYEITLPNGTNGYIAGWLVTTNGTGPGIDKQGAEAYLSSRTIVIDPGHGGIDTGATGAGGTLEKQLTLRTAKLLSDKLKAAGANVFLTRSNDSYLPLPSRVRMASVHQSDAFISLHYDSNLDRSVRGTTGYYYHDYQKRLAEYVYNSTNAETRLKGRGVRSGDYHVIRENTRQAVLMELGYLSNSAEEMTLTSGQFQENAATGLYNGLARYFKEQ</sequence>
<dbReference type="Gene3D" id="3.40.630.40">
    <property type="entry name" value="Zn-dependent exopeptidases"/>
    <property type="match status" value="1"/>
</dbReference>
<dbReference type="PROSITE" id="PS51781">
    <property type="entry name" value="SH3B"/>
    <property type="match status" value="5"/>
</dbReference>
<reference evidence="6" key="1">
    <citation type="submission" date="2020-07" db="EMBL/GenBank/DDBJ databases">
        <authorList>
            <person name="Partida-Martinez L."/>
            <person name="Huntemann M."/>
            <person name="Clum A."/>
            <person name="Wang J."/>
            <person name="Palaniappan K."/>
            <person name="Ritter S."/>
            <person name="Chen I.-M."/>
            <person name="Stamatis D."/>
            <person name="Reddy T."/>
            <person name="O'Malley R."/>
            <person name="Daum C."/>
            <person name="Shapiro N."/>
            <person name="Ivanova N."/>
            <person name="Kyrpides N."/>
            <person name="Woyke T."/>
        </authorList>
    </citation>
    <scope>NUCLEOTIDE SEQUENCE [LARGE SCALE GENOMIC DNA]</scope>
    <source>
        <strain evidence="6">AT2.8</strain>
    </source>
</reference>
<dbReference type="Proteomes" id="UP000548423">
    <property type="component" value="Unassembled WGS sequence"/>
</dbReference>
<evidence type="ECO:0000259" key="4">
    <source>
        <dbReference type="PROSITE" id="PS51781"/>
    </source>
</evidence>
<dbReference type="SMART" id="SM00287">
    <property type="entry name" value="SH3b"/>
    <property type="match status" value="5"/>
</dbReference>
<evidence type="ECO:0000313" key="5">
    <source>
        <dbReference type="EMBL" id="NYE05161.1"/>
    </source>
</evidence>
<dbReference type="CDD" id="cd02696">
    <property type="entry name" value="MurNAc-LAA"/>
    <property type="match status" value="1"/>
</dbReference>
<dbReference type="EC" id="3.5.1.28" evidence="5"/>
<feature type="region of interest" description="Disordered" evidence="3">
    <location>
        <begin position="93"/>
        <end position="112"/>
    </location>
</feature>
<dbReference type="InterPro" id="IPR003646">
    <property type="entry name" value="SH3-like_bac-type"/>
</dbReference>
<dbReference type="Pfam" id="PF01520">
    <property type="entry name" value="Amidase_3"/>
    <property type="match status" value="1"/>
</dbReference>
<dbReference type="SUPFAM" id="SSF53187">
    <property type="entry name" value="Zn-dependent exopeptidases"/>
    <property type="match status" value="1"/>
</dbReference>
<evidence type="ECO:0000313" key="6">
    <source>
        <dbReference type="Proteomes" id="UP000548423"/>
    </source>
</evidence>
<evidence type="ECO:0000256" key="3">
    <source>
        <dbReference type="SAM" id="MobiDB-lite"/>
    </source>
</evidence>
<feature type="domain" description="SH3b" evidence="4">
    <location>
        <begin position="253"/>
        <end position="316"/>
    </location>
</feature>
<dbReference type="InterPro" id="IPR052354">
    <property type="entry name" value="Cell_Wall_Dynamics_Protein"/>
</dbReference>
<feature type="compositionally biased region" description="Low complexity" evidence="3">
    <location>
        <begin position="93"/>
        <end position="107"/>
    </location>
</feature>
<dbReference type="Gene3D" id="2.30.30.40">
    <property type="entry name" value="SH3 Domains"/>
    <property type="match status" value="5"/>
</dbReference>
<proteinExistence type="predicted"/>
<accession>A0A852TAD2</accession>
<feature type="domain" description="SH3b" evidence="4">
    <location>
        <begin position="101"/>
        <end position="167"/>
    </location>
</feature>
<dbReference type="SMART" id="SM00646">
    <property type="entry name" value="Ami_3"/>
    <property type="match status" value="1"/>
</dbReference>
<evidence type="ECO:0000256" key="1">
    <source>
        <dbReference type="ARBA" id="ARBA00022801"/>
    </source>
</evidence>
<dbReference type="InterPro" id="IPR017293">
    <property type="entry name" value="N-acetylmuramoyl-L-ala_amidase"/>
</dbReference>
<dbReference type="GO" id="GO:0009253">
    <property type="term" value="P:peptidoglycan catabolic process"/>
    <property type="evidence" value="ECO:0007669"/>
    <property type="project" value="InterPro"/>
</dbReference>
<reference evidence="6" key="2">
    <citation type="submission" date="2020-08" db="EMBL/GenBank/DDBJ databases">
        <title>The Agave Microbiome: Exploring the role of microbial communities in plant adaptations to desert environments.</title>
        <authorList>
            <person name="Partida-Martinez L.P."/>
        </authorList>
    </citation>
    <scope>NUCLEOTIDE SEQUENCE [LARGE SCALE GENOMIC DNA]</scope>
    <source>
        <strain evidence="6">AT2.8</strain>
    </source>
</reference>
<organism evidence="5 6">
    <name type="scientific">Neobacillus niacini</name>
    <dbReference type="NCBI Taxonomy" id="86668"/>
    <lineage>
        <taxon>Bacteria</taxon>
        <taxon>Bacillati</taxon>
        <taxon>Bacillota</taxon>
        <taxon>Bacilli</taxon>
        <taxon>Bacillales</taxon>
        <taxon>Bacillaceae</taxon>
        <taxon>Neobacillus</taxon>
    </lineage>
</organism>
<keyword evidence="1 5" id="KW-0378">Hydrolase</keyword>
<evidence type="ECO:0000256" key="2">
    <source>
        <dbReference type="ARBA" id="ARBA00023316"/>
    </source>
</evidence>